<dbReference type="Proteomes" id="UP001432027">
    <property type="component" value="Unassembled WGS sequence"/>
</dbReference>
<keyword evidence="2" id="KW-1185">Reference proteome</keyword>
<sequence length="76" mass="8301">FFGGRDNELAVVKSVSHRSGINVVRQLKAATEVPVDVSGRARGARIVLVLEVDVEDAPDHLDLRILGLEVLRLEVD</sequence>
<gene>
    <name evidence="1" type="ORF">PENTCL1PPCAC_14852</name>
</gene>
<name>A0AAV5TCQ7_9BILA</name>
<protein>
    <submittedName>
        <fullName evidence="1">Uncharacterized protein</fullName>
    </submittedName>
</protein>
<proteinExistence type="predicted"/>
<dbReference type="EMBL" id="BTSX01000004">
    <property type="protein sequence ID" value="GMS92677.1"/>
    <property type="molecule type" value="Genomic_DNA"/>
</dbReference>
<feature type="non-terminal residue" evidence="1">
    <location>
        <position position="76"/>
    </location>
</feature>
<accession>A0AAV5TCQ7</accession>
<organism evidence="1 2">
    <name type="scientific">Pristionchus entomophagus</name>
    <dbReference type="NCBI Taxonomy" id="358040"/>
    <lineage>
        <taxon>Eukaryota</taxon>
        <taxon>Metazoa</taxon>
        <taxon>Ecdysozoa</taxon>
        <taxon>Nematoda</taxon>
        <taxon>Chromadorea</taxon>
        <taxon>Rhabditida</taxon>
        <taxon>Rhabditina</taxon>
        <taxon>Diplogasteromorpha</taxon>
        <taxon>Diplogasteroidea</taxon>
        <taxon>Neodiplogasteridae</taxon>
        <taxon>Pristionchus</taxon>
    </lineage>
</organism>
<evidence type="ECO:0000313" key="2">
    <source>
        <dbReference type="Proteomes" id="UP001432027"/>
    </source>
</evidence>
<comment type="caution">
    <text evidence="1">The sequence shown here is derived from an EMBL/GenBank/DDBJ whole genome shotgun (WGS) entry which is preliminary data.</text>
</comment>
<feature type="non-terminal residue" evidence="1">
    <location>
        <position position="1"/>
    </location>
</feature>
<evidence type="ECO:0000313" key="1">
    <source>
        <dbReference type="EMBL" id="GMS92677.1"/>
    </source>
</evidence>
<reference evidence="1" key="1">
    <citation type="submission" date="2023-10" db="EMBL/GenBank/DDBJ databases">
        <title>Genome assembly of Pristionchus species.</title>
        <authorList>
            <person name="Yoshida K."/>
            <person name="Sommer R.J."/>
        </authorList>
    </citation>
    <scope>NUCLEOTIDE SEQUENCE</scope>
    <source>
        <strain evidence="1">RS0144</strain>
    </source>
</reference>
<dbReference type="AlphaFoldDB" id="A0AAV5TCQ7"/>